<dbReference type="AlphaFoldDB" id="A0A9W2YGZ6"/>
<proteinExistence type="predicted"/>
<reference evidence="3" key="1">
    <citation type="submission" date="2025-08" db="UniProtKB">
        <authorList>
            <consortium name="RefSeq"/>
        </authorList>
    </citation>
    <scope>IDENTIFICATION</scope>
</reference>
<dbReference type="OrthoDB" id="6042629at2759"/>
<accession>A0A9W2YGZ6</accession>
<organism evidence="2 3">
    <name type="scientific">Biomphalaria glabrata</name>
    <name type="common">Bloodfluke planorb</name>
    <name type="synonym">Freshwater snail</name>
    <dbReference type="NCBI Taxonomy" id="6526"/>
    <lineage>
        <taxon>Eukaryota</taxon>
        <taxon>Metazoa</taxon>
        <taxon>Spiralia</taxon>
        <taxon>Lophotrochozoa</taxon>
        <taxon>Mollusca</taxon>
        <taxon>Gastropoda</taxon>
        <taxon>Heterobranchia</taxon>
        <taxon>Euthyneura</taxon>
        <taxon>Panpulmonata</taxon>
        <taxon>Hygrophila</taxon>
        <taxon>Lymnaeoidea</taxon>
        <taxon>Planorbidae</taxon>
        <taxon>Biomphalaria</taxon>
    </lineage>
</organism>
<dbReference type="GO" id="GO:0045202">
    <property type="term" value="C:synapse"/>
    <property type="evidence" value="ECO:0007669"/>
    <property type="project" value="UniProtKB-SubCell"/>
</dbReference>
<protein>
    <submittedName>
        <fullName evidence="3">Uncharacterized protein LOC129922035</fullName>
    </submittedName>
</protein>
<feature type="chain" id="PRO_5040867110" evidence="1">
    <location>
        <begin position="21"/>
        <end position="181"/>
    </location>
</feature>
<evidence type="ECO:0000313" key="3">
    <source>
        <dbReference type="RefSeq" id="XP_055862004.1"/>
    </source>
</evidence>
<feature type="signal peptide" evidence="1">
    <location>
        <begin position="1"/>
        <end position="20"/>
    </location>
</feature>
<evidence type="ECO:0000256" key="1">
    <source>
        <dbReference type="SAM" id="SignalP"/>
    </source>
</evidence>
<dbReference type="GO" id="GO:0005615">
    <property type="term" value="C:extracellular space"/>
    <property type="evidence" value="ECO:0007669"/>
    <property type="project" value="TreeGrafter"/>
</dbReference>
<dbReference type="InterPro" id="IPR042979">
    <property type="entry name" value="VWC2/VWC2L"/>
</dbReference>
<dbReference type="PANTHER" id="PTHR46252:SF3">
    <property type="entry name" value="KIELIN_CHORDIN-LIKE PROTEIN"/>
    <property type="match status" value="1"/>
</dbReference>
<name>A0A9W2YGZ6_BIOGL</name>
<dbReference type="Proteomes" id="UP001165740">
    <property type="component" value="Chromosome 12"/>
</dbReference>
<gene>
    <name evidence="3" type="primary">LOC129922035</name>
</gene>
<sequence length="181" mass="20391">MLFRFAFLYFCTLFIGLTRSAPKRDTRLNSWLSASGIRKFRSPEIQEGTQAPEMKSGLSTRWGNMCKHEYQSNYPVACYLCENCSQVASENNICLAGDCSSQQCADFVLRPGDCCASCPNGPNCWVENRLIPMGNVVSFPNGTTCNCIYEGRHLVRTQCSYLLNGEVVEYFHGPDYVSWID</sequence>
<dbReference type="RefSeq" id="XP_055862004.1">
    <property type="nucleotide sequence ID" value="XM_056006029.1"/>
</dbReference>
<dbReference type="GO" id="GO:0032281">
    <property type="term" value="C:AMPA glutamate receptor complex"/>
    <property type="evidence" value="ECO:0007669"/>
    <property type="project" value="TreeGrafter"/>
</dbReference>
<dbReference type="PANTHER" id="PTHR46252">
    <property type="entry name" value="BRORIN FAMILY MEMBER"/>
    <property type="match status" value="1"/>
</dbReference>
<keyword evidence="2" id="KW-1185">Reference proteome</keyword>
<keyword evidence="1" id="KW-0732">Signal</keyword>
<evidence type="ECO:0000313" key="2">
    <source>
        <dbReference type="Proteomes" id="UP001165740"/>
    </source>
</evidence>
<dbReference type="GO" id="GO:0030514">
    <property type="term" value="P:negative regulation of BMP signaling pathway"/>
    <property type="evidence" value="ECO:0007669"/>
    <property type="project" value="TreeGrafter"/>
</dbReference>
<dbReference type="GeneID" id="129922035"/>